<dbReference type="InterPro" id="IPR013969">
    <property type="entry name" value="Oligosacch_biosynth_Alg14"/>
</dbReference>
<keyword evidence="5" id="KW-0472">Membrane</keyword>
<gene>
    <name evidence="6" type="ORF">FYJ59_08725</name>
</gene>
<evidence type="ECO:0000313" key="6">
    <source>
        <dbReference type="EMBL" id="MST58319.1"/>
    </source>
</evidence>
<comment type="subcellular location">
    <subcellularLocation>
        <location evidence="1">Endoplasmic reticulum membrane</location>
        <topology evidence="1">Single-pass membrane protein</topology>
    </subcellularLocation>
</comment>
<protein>
    <submittedName>
        <fullName evidence="6">Polysaccharide biosynthesis protein</fullName>
    </submittedName>
</protein>
<evidence type="ECO:0000256" key="2">
    <source>
        <dbReference type="ARBA" id="ARBA00022692"/>
    </source>
</evidence>
<dbReference type="AlphaFoldDB" id="A0A6L5YJJ2"/>
<name>A0A6L5YJJ2_9FIRM</name>
<dbReference type="Pfam" id="PF08660">
    <property type="entry name" value="Alg14"/>
    <property type="match status" value="1"/>
</dbReference>
<dbReference type="Gene3D" id="3.40.50.2000">
    <property type="entry name" value="Glycogen Phosphorylase B"/>
    <property type="match status" value="1"/>
</dbReference>
<dbReference type="SUPFAM" id="SSF53756">
    <property type="entry name" value="UDP-Glycosyltransferase/glycogen phosphorylase"/>
    <property type="match status" value="1"/>
</dbReference>
<evidence type="ECO:0000313" key="7">
    <source>
        <dbReference type="Proteomes" id="UP000476055"/>
    </source>
</evidence>
<organism evidence="6 7">
    <name type="scientific">Waltera intestinalis</name>
    <dbReference type="NCBI Taxonomy" id="2606635"/>
    <lineage>
        <taxon>Bacteria</taxon>
        <taxon>Bacillati</taxon>
        <taxon>Bacillota</taxon>
        <taxon>Clostridia</taxon>
        <taxon>Lachnospirales</taxon>
        <taxon>Lachnospiraceae</taxon>
        <taxon>Waltera</taxon>
    </lineage>
</organism>
<evidence type="ECO:0000256" key="3">
    <source>
        <dbReference type="ARBA" id="ARBA00022824"/>
    </source>
</evidence>
<dbReference type="RefSeq" id="WP_154496498.1">
    <property type="nucleotide sequence ID" value="NZ_VUMU01000009.1"/>
</dbReference>
<dbReference type="EMBL" id="VUMU01000009">
    <property type="protein sequence ID" value="MST58319.1"/>
    <property type="molecule type" value="Genomic_DNA"/>
</dbReference>
<dbReference type="Proteomes" id="UP000476055">
    <property type="component" value="Unassembled WGS sequence"/>
</dbReference>
<evidence type="ECO:0000256" key="5">
    <source>
        <dbReference type="ARBA" id="ARBA00023136"/>
    </source>
</evidence>
<keyword evidence="2" id="KW-0812">Transmembrane</keyword>
<dbReference type="PANTHER" id="PTHR12154:SF4">
    <property type="entry name" value="UDP-N-ACETYLGLUCOSAMINE TRANSFERASE SUBUNIT ALG14 HOMOLOG"/>
    <property type="match status" value="1"/>
</dbReference>
<comment type="caution">
    <text evidence="6">The sequence shown here is derived from an EMBL/GenBank/DDBJ whole genome shotgun (WGS) entry which is preliminary data.</text>
</comment>
<proteinExistence type="predicted"/>
<dbReference type="GO" id="GO:0006488">
    <property type="term" value="P:dolichol-linked oligosaccharide biosynthetic process"/>
    <property type="evidence" value="ECO:0007669"/>
    <property type="project" value="InterPro"/>
</dbReference>
<keyword evidence="4" id="KW-1133">Transmembrane helix</keyword>
<dbReference type="NCBIfam" id="NF041549">
    <property type="entry name" value="PssD"/>
    <property type="match status" value="1"/>
</dbReference>
<keyword evidence="7" id="KW-1185">Reference proteome</keyword>
<dbReference type="GO" id="GO:0004577">
    <property type="term" value="F:N-acetylglucosaminyldiphosphodolichol N-acetylglucosaminyltransferase activity"/>
    <property type="evidence" value="ECO:0007669"/>
    <property type="project" value="TreeGrafter"/>
</dbReference>
<sequence>MKICFVASSGGHLEEICRLKNVAEKYDNFLVTEKNDFEVRNFGNRQHYVPQMNRREKLFLFKFIRLFYIAFRILIKEKPDFVITTGALIAYPFCVLEKIMHGKVIYIESFARVNKPSLTGKMVHRYADLFLVQWEDMLDYFPDAVLGGGIF</sequence>
<keyword evidence="3" id="KW-0256">Endoplasmic reticulum</keyword>
<dbReference type="PANTHER" id="PTHR12154">
    <property type="entry name" value="GLYCOSYL TRANSFERASE-RELATED"/>
    <property type="match status" value="1"/>
</dbReference>
<evidence type="ECO:0000256" key="4">
    <source>
        <dbReference type="ARBA" id="ARBA00022989"/>
    </source>
</evidence>
<accession>A0A6L5YJJ2</accession>
<evidence type="ECO:0000256" key="1">
    <source>
        <dbReference type="ARBA" id="ARBA00004389"/>
    </source>
</evidence>
<reference evidence="6 7" key="1">
    <citation type="submission" date="2019-08" db="EMBL/GenBank/DDBJ databases">
        <title>In-depth cultivation of the pig gut microbiome towards novel bacterial diversity and tailored functional studies.</title>
        <authorList>
            <person name="Wylensek D."/>
            <person name="Hitch T.C.A."/>
            <person name="Clavel T."/>
        </authorList>
    </citation>
    <scope>NUCLEOTIDE SEQUENCE [LARGE SCALE GENOMIC DNA]</scope>
    <source>
        <strain evidence="6 7">WCA3-601-WT-6H</strain>
    </source>
</reference>